<name>B3QSL0_CHLT3</name>
<organism evidence="4 5">
    <name type="scientific">Chloroherpeton thalassium (strain ATCC 35110 / GB-78)</name>
    <dbReference type="NCBI Taxonomy" id="517418"/>
    <lineage>
        <taxon>Bacteria</taxon>
        <taxon>Pseudomonadati</taxon>
        <taxon>Chlorobiota</taxon>
        <taxon>Chlorobiia</taxon>
        <taxon>Chlorobiales</taxon>
        <taxon>Chloroherpetonaceae</taxon>
        <taxon>Chloroherpeton</taxon>
    </lineage>
</organism>
<dbReference type="AlphaFoldDB" id="B3QSL0"/>
<dbReference type="InterPro" id="IPR000504">
    <property type="entry name" value="RRM_dom"/>
</dbReference>
<evidence type="ECO:0000259" key="3">
    <source>
        <dbReference type="PROSITE" id="PS50102"/>
    </source>
</evidence>
<dbReference type="CDD" id="cd21608">
    <property type="entry name" value="RRM2_NsCP33_like"/>
    <property type="match status" value="1"/>
</dbReference>
<dbReference type="HOGENOM" id="CLU_012062_28_8_10"/>
<proteinExistence type="predicted"/>
<dbReference type="InterPro" id="IPR035979">
    <property type="entry name" value="RBD_domain_sf"/>
</dbReference>
<dbReference type="STRING" id="517418.Ctha_1599"/>
<accession>B3QSL0</accession>
<evidence type="ECO:0000313" key="5">
    <source>
        <dbReference type="Proteomes" id="UP000001208"/>
    </source>
</evidence>
<dbReference type="Proteomes" id="UP000001208">
    <property type="component" value="Chromosome"/>
</dbReference>
<gene>
    <name evidence="4" type="ordered locus">Ctha_1599</name>
</gene>
<evidence type="ECO:0000313" key="4">
    <source>
        <dbReference type="EMBL" id="ACF14057.1"/>
    </source>
</evidence>
<dbReference type="GO" id="GO:0003723">
    <property type="term" value="F:RNA binding"/>
    <property type="evidence" value="ECO:0007669"/>
    <property type="project" value="UniProtKB-KW"/>
</dbReference>
<dbReference type="Gene3D" id="3.30.70.330">
    <property type="match status" value="1"/>
</dbReference>
<keyword evidence="5" id="KW-1185">Reference proteome</keyword>
<feature type="domain" description="RRM" evidence="3">
    <location>
        <begin position="1"/>
        <end position="79"/>
    </location>
</feature>
<dbReference type="EMBL" id="CP001100">
    <property type="protein sequence ID" value="ACF14057.1"/>
    <property type="molecule type" value="Genomic_DNA"/>
</dbReference>
<dbReference type="InterPro" id="IPR052462">
    <property type="entry name" value="SLIRP/GR-RBP-like"/>
</dbReference>
<dbReference type="SMART" id="SM00360">
    <property type="entry name" value="RRM"/>
    <property type="match status" value="1"/>
</dbReference>
<evidence type="ECO:0000256" key="2">
    <source>
        <dbReference type="SAM" id="MobiDB-lite"/>
    </source>
</evidence>
<dbReference type="PANTHER" id="PTHR48027">
    <property type="entry name" value="HETEROGENEOUS NUCLEAR RIBONUCLEOPROTEIN 87F-RELATED"/>
    <property type="match status" value="1"/>
</dbReference>
<keyword evidence="1" id="KW-0694">RNA-binding</keyword>
<dbReference type="InterPro" id="IPR012677">
    <property type="entry name" value="Nucleotide-bd_a/b_plait_sf"/>
</dbReference>
<sequence>MNIYVGNLSYTLTENELRDVFSEYGEVASANIIVDKYSGKSRGFGFVDMPNEADAEQAIEALNGSQLDGRSLKVNEARPRSNDRSERPRGGAGGGRPPRNNFRY</sequence>
<dbReference type="Pfam" id="PF00076">
    <property type="entry name" value="RRM_1"/>
    <property type="match status" value="1"/>
</dbReference>
<feature type="region of interest" description="Disordered" evidence="2">
    <location>
        <begin position="62"/>
        <end position="104"/>
    </location>
</feature>
<dbReference type="InterPro" id="IPR048289">
    <property type="entry name" value="RRM2_NsCP33-like"/>
</dbReference>
<dbReference type="KEGG" id="cts:Ctha_1599"/>
<dbReference type="PROSITE" id="PS50102">
    <property type="entry name" value="RRM"/>
    <property type="match status" value="1"/>
</dbReference>
<dbReference type="OrthoDB" id="9798855at2"/>
<reference evidence="4 5" key="1">
    <citation type="submission" date="2008-06" db="EMBL/GenBank/DDBJ databases">
        <title>Complete sequence of Chloroherpeton thalassium ATCC 35110.</title>
        <authorList>
            <consortium name="US DOE Joint Genome Institute"/>
            <person name="Lucas S."/>
            <person name="Copeland A."/>
            <person name="Lapidus A."/>
            <person name="Glavina del Rio T."/>
            <person name="Dalin E."/>
            <person name="Tice H."/>
            <person name="Bruce D."/>
            <person name="Goodwin L."/>
            <person name="Pitluck S."/>
            <person name="Schmutz J."/>
            <person name="Larimer F."/>
            <person name="Land M."/>
            <person name="Hauser L."/>
            <person name="Kyrpides N."/>
            <person name="Mikhailova N."/>
            <person name="Liu Z."/>
            <person name="Li T."/>
            <person name="Zhao F."/>
            <person name="Overmann J."/>
            <person name="Bryant D.A."/>
            <person name="Richardson P."/>
        </authorList>
    </citation>
    <scope>NUCLEOTIDE SEQUENCE [LARGE SCALE GENOMIC DNA]</scope>
    <source>
        <strain evidence="5">ATCC 35110 / GB-78</strain>
    </source>
</reference>
<dbReference type="eggNOG" id="COG0724">
    <property type="taxonomic scope" value="Bacteria"/>
</dbReference>
<protein>
    <submittedName>
        <fullName evidence="4">RNP-1 like RNA-binding protein</fullName>
    </submittedName>
</protein>
<dbReference type="SUPFAM" id="SSF54928">
    <property type="entry name" value="RNA-binding domain, RBD"/>
    <property type="match status" value="1"/>
</dbReference>
<dbReference type="RefSeq" id="WP_012500141.1">
    <property type="nucleotide sequence ID" value="NC_011026.1"/>
</dbReference>
<feature type="compositionally biased region" description="Basic and acidic residues" evidence="2">
    <location>
        <begin position="70"/>
        <end position="89"/>
    </location>
</feature>
<evidence type="ECO:0000256" key="1">
    <source>
        <dbReference type="ARBA" id="ARBA00022884"/>
    </source>
</evidence>